<gene>
    <name evidence="2" type="ORF">BST20_13215</name>
</gene>
<dbReference type="RefSeq" id="WP_083131883.1">
    <property type="nucleotide sequence ID" value="NZ_AP022606.1"/>
</dbReference>
<feature type="domain" description="Nuclear transport factor 2" evidence="1">
    <location>
        <begin position="10"/>
        <end position="121"/>
    </location>
</feature>
<comment type="caution">
    <text evidence="2">The sequence shown here is derived from an EMBL/GenBank/DDBJ whole genome shotgun (WGS) entry which is preliminary data.</text>
</comment>
<evidence type="ECO:0000259" key="1">
    <source>
        <dbReference type="Pfam" id="PF02136"/>
    </source>
</evidence>
<protein>
    <submittedName>
        <fullName evidence="2">Transporter</fullName>
    </submittedName>
</protein>
<dbReference type="SUPFAM" id="SSF54427">
    <property type="entry name" value="NTF2-like"/>
    <property type="match status" value="1"/>
</dbReference>
<proteinExistence type="predicted"/>
<dbReference type="Proteomes" id="UP000192441">
    <property type="component" value="Unassembled WGS sequence"/>
</dbReference>
<evidence type="ECO:0000313" key="3">
    <source>
        <dbReference type="Proteomes" id="UP000192441"/>
    </source>
</evidence>
<dbReference type="Pfam" id="PF02136">
    <property type="entry name" value="NTF2"/>
    <property type="match status" value="1"/>
</dbReference>
<dbReference type="Gene3D" id="3.10.450.50">
    <property type="match status" value="1"/>
</dbReference>
<accession>A0AA91LWV0</accession>
<name>A0AA91LWV0_9MYCO</name>
<evidence type="ECO:0000313" key="2">
    <source>
        <dbReference type="EMBL" id="ORA37413.1"/>
    </source>
</evidence>
<dbReference type="InterPro" id="IPR002075">
    <property type="entry name" value="NTF2_dom"/>
</dbReference>
<dbReference type="InterPro" id="IPR032710">
    <property type="entry name" value="NTF2-like_dom_sf"/>
</dbReference>
<reference evidence="2 3" key="1">
    <citation type="submission" date="2016-12" db="EMBL/GenBank/DDBJ databases">
        <title>The new phylogeny of genus Mycobacterium.</title>
        <authorList>
            <person name="Tortoli E."/>
            <person name="Trovato A."/>
            <person name="Cirillo D.M."/>
        </authorList>
    </citation>
    <scope>NUCLEOTIDE SEQUENCE [LARGE SCALE GENOMIC DNA]</scope>
    <source>
        <strain evidence="2 3">DSM 44624</strain>
    </source>
</reference>
<sequence>MDQTQSDLLAAVEQSPRAAAAHDRAAWVGLFTGDGRVEDPVGSRPHVGPAQIGRFYDTFIGPRDITFHRDLDVVRDSAVIRDLELEVAMGPAVTMHIPAFLRYDLRLVDGEWKIAMLRAYWELPTMMLQFLRNGLPALPAGVQLSQGMLANQRLRGTLGFAAGFRRVGAGHKQRVGHFLKAVASGDEFAARRALSSTATITFGDDENVDITDFTVRLAGAGWTKIVGAGRTVAASISAPQGRGVLLADMTTRDKAIQRIRYFAASNTSDAIANNR</sequence>
<organism evidence="2 3">
    <name type="scientific">Mycobacterium branderi</name>
    <dbReference type="NCBI Taxonomy" id="43348"/>
    <lineage>
        <taxon>Bacteria</taxon>
        <taxon>Bacillati</taxon>
        <taxon>Actinomycetota</taxon>
        <taxon>Actinomycetes</taxon>
        <taxon>Mycobacteriales</taxon>
        <taxon>Mycobacteriaceae</taxon>
        <taxon>Mycobacterium</taxon>
    </lineage>
</organism>
<dbReference type="EMBL" id="MVHM01000007">
    <property type="protein sequence ID" value="ORA37413.1"/>
    <property type="molecule type" value="Genomic_DNA"/>
</dbReference>
<dbReference type="AlphaFoldDB" id="A0AA91LWV0"/>